<protein>
    <submittedName>
        <fullName evidence="1">Two pore potassium channel sup-9</fullName>
    </submittedName>
</protein>
<dbReference type="AlphaFoldDB" id="A0A3M7PDV2"/>
<gene>
    <name evidence="1" type="ORF">BpHYR1_054626</name>
</gene>
<name>A0A3M7PDV2_BRAPC</name>
<dbReference type="Proteomes" id="UP000276133">
    <property type="component" value="Unassembled WGS sequence"/>
</dbReference>
<reference evidence="1 2" key="1">
    <citation type="journal article" date="2018" name="Sci. Rep.">
        <title>Genomic signatures of local adaptation to the degree of environmental predictability in rotifers.</title>
        <authorList>
            <person name="Franch-Gras L."/>
            <person name="Hahn C."/>
            <person name="Garcia-Roger E.M."/>
            <person name="Carmona M.J."/>
            <person name="Serra M."/>
            <person name="Gomez A."/>
        </authorList>
    </citation>
    <scope>NUCLEOTIDE SEQUENCE [LARGE SCALE GENOMIC DNA]</scope>
    <source>
        <strain evidence="1">HYR1</strain>
    </source>
</reference>
<dbReference type="OrthoDB" id="297496at2759"/>
<keyword evidence="2" id="KW-1185">Reference proteome</keyword>
<keyword evidence="1" id="KW-0406">Ion transport</keyword>
<keyword evidence="1" id="KW-0407">Ion channel</keyword>
<sequence>MKKQNVRTLSFIVSTFTYLLMGAAIFDALESQTEELIKQDLENTEIDYKKKYNISHDEYKSLEEIVNKYHPYRKFPQW</sequence>
<evidence type="ECO:0000313" key="1">
    <source>
        <dbReference type="EMBL" id="RMZ97183.1"/>
    </source>
</evidence>
<evidence type="ECO:0000313" key="2">
    <source>
        <dbReference type="Proteomes" id="UP000276133"/>
    </source>
</evidence>
<accession>A0A3M7PDV2</accession>
<dbReference type="STRING" id="10195.A0A3M7PDV2"/>
<proteinExistence type="predicted"/>
<organism evidence="1 2">
    <name type="scientific">Brachionus plicatilis</name>
    <name type="common">Marine rotifer</name>
    <name type="synonym">Brachionus muelleri</name>
    <dbReference type="NCBI Taxonomy" id="10195"/>
    <lineage>
        <taxon>Eukaryota</taxon>
        <taxon>Metazoa</taxon>
        <taxon>Spiralia</taxon>
        <taxon>Gnathifera</taxon>
        <taxon>Rotifera</taxon>
        <taxon>Eurotatoria</taxon>
        <taxon>Monogononta</taxon>
        <taxon>Pseudotrocha</taxon>
        <taxon>Ploima</taxon>
        <taxon>Brachionidae</taxon>
        <taxon>Brachionus</taxon>
    </lineage>
</organism>
<keyword evidence="1" id="KW-0813">Transport</keyword>
<dbReference type="GO" id="GO:0034220">
    <property type="term" value="P:monoatomic ion transmembrane transport"/>
    <property type="evidence" value="ECO:0007669"/>
    <property type="project" value="UniProtKB-KW"/>
</dbReference>
<dbReference type="Gene3D" id="1.10.287.70">
    <property type="match status" value="1"/>
</dbReference>
<dbReference type="EMBL" id="REGN01011566">
    <property type="protein sequence ID" value="RMZ97183.1"/>
    <property type="molecule type" value="Genomic_DNA"/>
</dbReference>
<comment type="caution">
    <text evidence="1">The sequence shown here is derived from an EMBL/GenBank/DDBJ whole genome shotgun (WGS) entry which is preliminary data.</text>
</comment>